<feature type="transmembrane region" description="Helical" evidence="1">
    <location>
        <begin position="12"/>
        <end position="39"/>
    </location>
</feature>
<gene>
    <name evidence="2" type="ORF">ENV82_04760</name>
</gene>
<protein>
    <submittedName>
        <fullName evidence="2">DUF58 domain-containing protein</fullName>
    </submittedName>
</protein>
<evidence type="ECO:0000313" key="2">
    <source>
        <dbReference type="EMBL" id="HGW60721.1"/>
    </source>
</evidence>
<dbReference type="PANTHER" id="PTHR34351">
    <property type="entry name" value="SLR1927 PROTEIN-RELATED"/>
    <property type="match status" value="1"/>
</dbReference>
<keyword evidence="1" id="KW-0812">Transmembrane</keyword>
<keyword evidence="1" id="KW-0472">Membrane</keyword>
<keyword evidence="1" id="KW-1133">Transmembrane helix</keyword>
<dbReference type="PANTHER" id="PTHR34351:SF2">
    <property type="entry name" value="DUF58 DOMAIN-CONTAINING PROTEIN"/>
    <property type="match status" value="1"/>
</dbReference>
<reference evidence="2" key="1">
    <citation type="journal article" date="2020" name="mSystems">
        <title>Genome- and Community-Level Interaction Insights into Carbon Utilization and Element Cycling Functions of Hydrothermarchaeota in Hydrothermal Sediment.</title>
        <authorList>
            <person name="Zhou Z."/>
            <person name="Liu Y."/>
            <person name="Xu W."/>
            <person name="Pan J."/>
            <person name="Luo Z.H."/>
            <person name="Li M."/>
        </authorList>
    </citation>
    <scope>NUCLEOTIDE SEQUENCE [LARGE SCALE GENOMIC DNA]</scope>
    <source>
        <strain evidence="2">SpSt-794</strain>
    </source>
</reference>
<dbReference type="AlphaFoldDB" id="A0A7C4Y4H8"/>
<name>A0A7C4Y4H8_9BACT</name>
<comment type="caution">
    <text evidence="2">The sequence shown here is derived from an EMBL/GenBank/DDBJ whole genome shotgun (WGS) entry which is preliminary data.</text>
</comment>
<accession>A0A7C4Y4H8</accession>
<organism evidence="2">
    <name type="scientific">Caldisericum exile</name>
    <dbReference type="NCBI Taxonomy" id="693075"/>
    <lineage>
        <taxon>Bacteria</taxon>
        <taxon>Pseudomonadati</taxon>
        <taxon>Caldisericota/Cryosericota group</taxon>
        <taxon>Caldisericota</taxon>
        <taxon>Caldisericia</taxon>
        <taxon>Caldisericales</taxon>
        <taxon>Caldisericaceae</taxon>
        <taxon>Caldisericum</taxon>
    </lineage>
</organism>
<sequence>MKYLKKDSKILLTLVFLFMLIFGKLFYILFALLIIYILLYERAIGSVKYSFFSDVSTYTLTLNDFFDFFYRIEAKTFLPVKYRYEILFPFYIVETAIARRPPVFGRTIKVYSASKCKANRRGTYELGHCCLYVVDPLNLFTYCIKMSDKKKIFVFPYLVSIEKLPIRLTDPFEGKKAKYRINFDYSYVAGVRDYTPEDALSSIHWKQTAHRGKLQVKEFDFSASKKIYAVLNYFNKSIKFQDYASSIASSIIYYANKFHLPFGVLINATPVLFLKARSGDFHMFQNFKALSEDIEGSIESSLFIKMIPNYVEFGSEVFFIDREVDINDLETLMKINHYFSKLNVVLLVDETFVLPDEKPPNYFFVEPESVMKILNLKETLEKEHIFVYPIFGNDYLSILEV</sequence>
<proteinExistence type="predicted"/>
<dbReference type="EMBL" id="DTHV01000147">
    <property type="protein sequence ID" value="HGW60721.1"/>
    <property type="molecule type" value="Genomic_DNA"/>
</dbReference>
<evidence type="ECO:0000256" key="1">
    <source>
        <dbReference type="SAM" id="Phobius"/>
    </source>
</evidence>